<proteinExistence type="predicted"/>
<dbReference type="GeneID" id="24864414"/>
<gene>
    <name evidence="1" type="ORF">MSMAP_1239</name>
</gene>
<protein>
    <submittedName>
        <fullName evidence="1">DUF324 domain-containing protein</fullName>
    </submittedName>
</protein>
<dbReference type="HOGENOM" id="CLU_512717_0_0_2"/>
<dbReference type="RefSeq" id="WP_048037779.1">
    <property type="nucleotide sequence ID" value="NZ_CP009511.1"/>
</dbReference>
<evidence type="ECO:0000313" key="2">
    <source>
        <dbReference type="Proteomes" id="UP000033116"/>
    </source>
</evidence>
<name>A0A0E3RBE5_METMZ</name>
<evidence type="ECO:0000313" key="1">
    <source>
        <dbReference type="EMBL" id="AKB61224.1"/>
    </source>
</evidence>
<dbReference type="PATRIC" id="fig|1434115.4.peg.1572"/>
<reference evidence="1 2" key="1">
    <citation type="submission" date="2014-07" db="EMBL/GenBank/DDBJ databases">
        <title>Methanogenic archaea and the global carbon cycle.</title>
        <authorList>
            <person name="Henriksen J.R."/>
            <person name="Luke J."/>
            <person name="Reinhart S."/>
            <person name="Benedict M.N."/>
            <person name="Youngblut N.D."/>
            <person name="Metcalf M.E."/>
            <person name="Whitaker R.J."/>
            <person name="Metcalf W.W."/>
        </authorList>
    </citation>
    <scope>NUCLEOTIDE SEQUENCE [LARGE SCALE GENOMIC DNA]</scope>
    <source>
        <strain evidence="1 2">SarPi</strain>
    </source>
</reference>
<dbReference type="EMBL" id="CP009511">
    <property type="protein sequence ID" value="AKB61224.1"/>
    <property type="molecule type" value="Genomic_DNA"/>
</dbReference>
<accession>A0A0E3RBE5</accession>
<organism evidence="1 2">
    <name type="scientific">Methanosarcina mazei SarPi</name>
    <dbReference type="NCBI Taxonomy" id="1434115"/>
    <lineage>
        <taxon>Archaea</taxon>
        <taxon>Methanobacteriati</taxon>
        <taxon>Methanobacteriota</taxon>
        <taxon>Stenosarchaea group</taxon>
        <taxon>Methanomicrobia</taxon>
        <taxon>Methanosarcinales</taxon>
        <taxon>Methanosarcinaceae</taxon>
        <taxon>Methanosarcina</taxon>
    </lineage>
</organism>
<dbReference type="Proteomes" id="UP000033116">
    <property type="component" value="Chromosome"/>
</dbReference>
<sequence length="516" mass="58827">MKALTFNVQLLEPLLVNDVGGGDPNSAVGFEFIPGSVIKGALIGKYLRGKPKNSVDAEDSEFRKLFFDGETLFLNGYPLNKDGSRSLPTPLSWHFEKDDPKKRIHDLTSEDYLSEEMNFSERNWKKVTEPFCNLFEDDEGEETTILYQPLNQVQIHIFRANRQKETDKESTIFRYQALEAGQNFSCVILVKNESSFEKIKGLLEERGNFNFGKSHLAGYGRVRVYSIKVSDDWEEYSAVGDEDDDKVVITLLSDAIIRDKNTGAYCTNINSVLGMKSGSSNFVGTRVRGGFNRTWNLPLPQVLAIKAGSVFVYKINSELLNLLETLKITGIGEKREEGYGRIAVNWHRVNEINTLEDSLKLPSFTKIEDPDSLCLAKRIVERMTKEKLDQALIQAANVLEIKENAPKKSQLSRMRVIVRRSLKEDDLSKVTEHISKMKEAAEKQFQNARIENKSLKQWITELIENPHIVWETLQTREEMPSLGEIKPEFSDELAREYAARLIDSVLHKAYKEAKDE</sequence>
<dbReference type="AlphaFoldDB" id="A0A0E3RBE5"/>